<dbReference type="InterPro" id="IPR024079">
    <property type="entry name" value="MetalloPept_cat_dom_sf"/>
</dbReference>
<evidence type="ECO:0000313" key="3">
    <source>
        <dbReference type="EMBL" id="NIE44898.1"/>
    </source>
</evidence>
<feature type="signal peptide" evidence="2">
    <location>
        <begin position="1"/>
        <end position="29"/>
    </location>
</feature>
<accession>A0A6G5A2U4</accession>
<dbReference type="EMBL" id="GIKN01002625">
    <property type="protein sequence ID" value="NIE44898.1"/>
    <property type="molecule type" value="Transcribed_RNA"/>
</dbReference>
<dbReference type="GO" id="GO:0006508">
    <property type="term" value="P:proteolysis"/>
    <property type="evidence" value="ECO:0007669"/>
    <property type="project" value="UniProtKB-KW"/>
</dbReference>
<sequence>MPNNQVMNAYEIFVIAIFWQLGQCWRAKAEVIAYPSVLEERMTGTTMVLRITDDITLNLERSSVLADELLFVTSDKDEHRVEKVDTSFIQKDLYHDSHRQSSVMVRSIDGAVQVEGILGSHLRIKPLLQAARSREGQMPHKIYEVQEEPESRRMAMAYGSSGKGRRGTNRRGNSNRKRGAGSPQRNEDTFLVELHMISDKKHQRDYKTNEQLIAYMAITMNAVNLRYVDMSRPGIKFILVGITRSKNDEFAAVEKGLLDASETLQGMKRYIKMEKFQETPTSSSS</sequence>
<evidence type="ECO:0000256" key="1">
    <source>
        <dbReference type="SAM" id="MobiDB-lite"/>
    </source>
</evidence>
<dbReference type="AlphaFoldDB" id="A0A6G5A2U4"/>
<proteinExistence type="predicted"/>
<organism evidence="3">
    <name type="scientific">Rhipicephalus microplus</name>
    <name type="common">Cattle tick</name>
    <name type="synonym">Boophilus microplus</name>
    <dbReference type="NCBI Taxonomy" id="6941"/>
    <lineage>
        <taxon>Eukaryota</taxon>
        <taxon>Metazoa</taxon>
        <taxon>Ecdysozoa</taxon>
        <taxon>Arthropoda</taxon>
        <taxon>Chelicerata</taxon>
        <taxon>Arachnida</taxon>
        <taxon>Acari</taxon>
        <taxon>Parasitiformes</taxon>
        <taxon>Ixodida</taxon>
        <taxon>Ixodoidea</taxon>
        <taxon>Ixodidae</taxon>
        <taxon>Rhipicephalinae</taxon>
        <taxon>Rhipicephalus</taxon>
        <taxon>Boophilus</taxon>
    </lineage>
</organism>
<keyword evidence="3" id="KW-0482">Metalloprotease</keyword>
<keyword evidence="2" id="KW-0732">Signal</keyword>
<dbReference type="SUPFAM" id="SSF55486">
    <property type="entry name" value="Metalloproteases ('zincins'), catalytic domain"/>
    <property type="match status" value="1"/>
</dbReference>
<feature type="chain" id="PRO_5026137210" evidence="2">
    <location>
        <begin position="30"/>
        <end position="285"/>
    </location>
</feature>
<dbReference type="GO" id="GO:0008237">
    <property type="term" value="F:metallopeptidase activity"/>
    <property type="evidence" value="ECO:0007669"/>
    <property type="project" value="UniProtKB-KW"/>
</dbReference>
<evidence type="ECO:0000256" key="2">
    <source>
        <dbReference type="SAM" id="SignalP"/>
    </source>
</evidence>
<dbReference type="OrthoDB" id="2131567at2759"/>
<name>A0A6G5A2U4_RHIMP</name>
<feature type="compositionally biased region" description="Basic residues" evidence="1">
    <location>
        <begin position="163"/>
        <end position="179"/>
    </location>
</feature>
<reference evidence="3" key="1">
    <citation type="submission" date="2020-03" db="EMBL/GenBank/DDBJ databases">
        <title>A transcriptome and proteome of the tick Rhipicephalus microplus shaped by the genetic composition of its hosts and developmental stage.</title>
        <authorList>
            <person name="Garcia G.R."/>
            <person name="Ribeiro J.M.C."/>
            <person name="Maruyama S.R."/>
            <person name="Gardinasse L.G."/>
            <person name="Nelson K."/>
            <person name="Ferreira B.R."/>
            <person name="Andrade T.G."/>
            <person name="Santos I.K.F.M."/>
        </authorList>
    </citation>
    <scope>NUCLEOTIDE SEQUENCE</scope>
    <source>
        <strain evidence="3">NSGR</strain>
        <tissue evidence="3">Salivary glands</tissue>
    </source>
</reference>
<protein>
    <submittedName>
        <fullName evidence="3">Putative tick salivary metalloprotease</fullName>
    </submittedName>
</protein>
<keyword evidence="3" id="KW-0645">Protease</keyword>
<dbReference type="VEuPathDB" id="VectorBase:LOC119164085"/>
<dbReference type="Gene3D" id="3.40.390.10">
    <property type="entry name" value="Collagenase (Catalytic Domain)"/>
    <property type="match status" value="1"/>
</dbReference>
<keyword evidence="3" id="KW-0378">Hydrolase</keyword>
<feature type="region of interest" description="Disordered" evidence="1">
    <location>
        <begin position="157"/>
        <end position="187"/>
    </location>
</feature>